<evidence type="ECO:0000313" key="2">
    <source>
        <dbReference type="Proteomes" id="UP000269721"/>
    </source>
</evidence>
<keyword evidence="2" id="KW-1185">Reference proteome</keyword>
<gene>
    <name evidence="1" type="ORF">BDK51DRAFT_31876</name>
</gene>
<reference evidence="2" key="1">
    <citation type="journal article" date="2018" name="Nat. Microbiol.">
        <title>Leveraging single-cell genomics to expand the fungal tree of life.</title>
        <authorList>
            <person name="Ahrendt S.R."/>
            <person name="Quandt C.A."/>
            <person name="Ciobanu D."/>
            <person name="Clum A."/>
            <person name="Salamov A."/>
            <person name="Andreopoulos B."/>
            <person name="Cheng J.F."/>
            <person name="Woyke T."/>
            <person name="Pelin A."/>
            <person name="Henrissat B."/>
            <person name="Reynolds N.K."/>
            <person name="Benny G.L."/>
            <person name="Smith M.E."/>
            <person name="James T.Y."/>
            <person name="Grigoriev I.V."/>
        </authorList>
    </citation>
    <scope>NUCLEOTIDE SEQUENCE [LARGE SCALE GENOMIC DNA]</scope>
</reference>
<sequence>MSSVIGNLILMADNSGKERETGKGEALLRLSAYDLTHAILQESNRWASIGLCSAGHSFPTTNPPSTFLLTCLVPKASSRTTLAPFSSIIASAGSPQCEISAIRSAGLEEMSASARFLPICVTVMRGAVNLRRWVPPFRRNSRGVPTVTSLSAWTARNSMADVAELMAKMKEEMKEEIFSETNQHYKAQVSVLRNELALAIHQINETLMEKASAAAENALNNVLSLFFPVSDPWNRLQSYAIGLDSLRSPPAHYTLKLLPAHSL</sequence>
<proteinExistence type="predicted"/>
<dbReference type="AlphaFoldDB" id="A0A4P9WP01"/>
<organism evidence="1 2">
    <name type="scientific">Blyttiomyces helicus</name>
    <dbReference type="NCBI Taxonomy" id="388810"/>
    <lineage>
        <taxon>Eukaryota</taxon>
        <taxon>Fungi</taxon>
        <taxon>Fungi incertae sedis</taxon>
        <taxon>Chytridiomycota</taxon>
        <taxon>Chytridiomycota incertae sedis</taxon>
        <taxon>Chytridiomycetes</taxon>
        <taxon>Chytridiomycetes incertae sedis</taxon>
        <taxon>Blyttiomyces</taxon>
    </lineage>
</organism>
<dbReference type="Proteomes" id="UP000269721">
    <property type="component" value="Unassembled WGS sequence"/>
</dbReference>
<dbReference type="EMBL" id="KZ994610">
    <property type="protein sequence ID" value="RKO92506.1"/>
    <property type="molecule type" value="Genomic_DNA"/>
</dbReference>
<accession>A0A4P9WP01</accession>
<protein>
    <submittedName>
        <fullName evidence="1">Uncharacterized protein</fullName>
    </submittedName>
</protein>
<name>A0A4P9WP01_9FUNG</name>
<evidence type="ECO:0000313" key="1">
    <source>
        <dbReference type="EMBL" id="RKO92506.1"/>
    </source>
</evidence>